<gene>
    <name evidence="1" type="ORF">CEPIT_LOCUS27287</name>
</gene>
<evidence type="ECO:0000313" key="1">
    <source>
        <dbReference type="EMBL" id="CAH9126123.1"/>
    </source>
</evidence>
<dbReference type="EMBL" id="CAMAPF010000939">
    <property type="protein sequence ID" value="CAH9126123.1"/>
    <property type="molecule type" value="Genomic_DNA"/>
</dbReference>
<protein>
    <submittedName>
        <fullName evidence="1">Uncharacterized protein</fullName>
    </submittedName>
</protein>
<keyword evidence="2" id="KW-1185">Reference proteome</keyword>
<reference evidence="1" key="1">
    <citation type="submission" date="2022-07" db="EMBL/GenBank/DDBJ databases">
        <authorList>
            <person name="Macas J."/>
            <person name="Novak P."/>
            <person name="Neumann P."/>
        </authorList>
    </citation>
    <scope>NUCLEOTIDE SEQUENCE</scope>
</reference>
<dbReference type="Proteomes" id="UP001152523">
    <property type="component" value="Unassembled WGS sequence"/>
</dbReference>
<accession>A0AAV0ESJ0</accession>
<comment type="caution">
    <text evidence="1">The sequence shown here is derived from an EMBL/GenBank/DDBJ whole genome shotgun (WGS) entry which is preliminary data.</text>
</comment>
<sequence>MSLARALGINCTKRFLA</sequence>
<name>A0AAV0ESJ0_9ASTE</name>
<evidence type="ECO:0000313" key="2">
    <source>
        <dbReference type="Proteomes" id="UP001152523"/>
    </source>
</evidence>
<organism evidence="1 2">
    <name type="scientific">Cuscuta epithymum</name>
    <dbReference type="NCBI Taxonomy" id="186058"/>
    <lineage>
        <taxon>Eukaryota</taxon>
        <taxon>Viridiplantae</taxon>
        <taxon>Streptophyta</taxon>
        <taxon>Embryophyta</taxon>
        <taxon>Tracheophyta</taxon>
        <taxon>Spermatophyta</taxon>
        <taxon>Magnoliopsida</taxon>
        <taxon>eudicotyledons</taxon>
        <taxon>Gunneridae</taxon>
        <taxon>Pentapetalae</taxon>
        <taxon>asterids</taxon>
        <taxon>lamiids</taxon>
        <taxon>Solanales</taxon>
        <taxon>Convolvulaceae</taxon>
        <taxon>Cuscuteae</taxon>
        <taxon>Cuscuta</taxon>
        <taxon>Cuscuta subgen. Cuscuta</taxon>
    </lineage>
</organism>
<proteinExistence type="predicted"/>
<dbReference type="AlphaFoldDB" id="A0AAV0ESJ0"/>